<comment type="caution">
    <text evidence="1">The sequence shown here is derived from an EMBL/GenBank/DDBJ whole genome shotgun (WGS) entry which is preliminary data.</text>
</comment>
<evidence type="ECO:0000313" key="2">
    <source>
        <dbReference type="Proteomes" id="UP001194468"/>
    </source>
</evidence>
<dbReference type="EMBL" id="WHUW01000113">
    <property type="protein sequence ID" value="KAF8423699.1"/>
    <property type="molecule type" value="Genomic_DNA"/>
</dbReference>
<dbReference type="AlphaFoldDB" id="A0AAD4BEI9"/>
<dbReference type="Proteomes" id="UP001194468">
    <property type="component" value="Unassembled WGS sequence"/>
</dbReference>
<proteinExistence type="predicted"/>
<reference evidence="1" key="1">
    <citation type="submission" date="2019-10" db="EMBL/GenBank/DDBJ databases">
        <authorList>
            <consortium name="DOE Joint Genome Institute"/>
            <person name="Kuo A."/>
            <person name="Miyauchi S."/>
            <person name="Kiss E."/>
            <person name="Drula E."/>
            <person name="Kohler A."/>
            <person name="Sanchez-Garcia M."/>
            <person name="Andreopoulos B."/>
            <person name="Barry K.W."/>
            <person name="Bonito G."/>
            <person name="Buee M."/>
            <person name="Carver A."/>
            <person name="Chen C."/>
            <person name="Cichocki N."/>
            <person name="Clum A."/>
            <person name="Culley D."/>
            <person name="Crous P.W."/>
            <person name="Fauchery L."/>
            <person name="Girlanda M."/>
            <person name="Hayes R."/>
            <person name="Keri Z."/>
            <person name="LaButti K."/>
            <person name="Lipzen A."/>
            <person name="Lombard V."/>
            <person name="Magnuson J."/>
            <person name="Maillard F."/>
            <person name="Morin E."/>
            <person name="Murat C."/>
            <person name="Nolan M."/>
            <person name="Ohm R."/>
            <person name="Pangilinan J."/>
            <person name="Pereira M."/>
            <person name="Perotto S."/>
            <person name="Peter M."/>
            <person name="Riley R."/>
            <person name="Sitrit Y."/>
            <person name="Stielow B."/>
            <person name="Szollosi G."/>
            <person name="Zifcakova L."/>
            <person name="Stursova M."/>
            <person name="Spatafora J.W."/>
            <person name="Tedersoo L."/>
            <person name="Vaario L.-M."/>
            <person name="Yamada A."/>
            <person name="Yan M."/>
            <person name="Wang P."/>
            <person name="Xu J."/>
            <person name="Bruns T."/>
            <person name="Baldrian P."/>
            <person name="Vilgalys R."/>
            <person name="Henrissat B."/>
            <person name="Grigoriev I.V."/>
            <person name="Hibbett D."/>
            <person name="Nagy L.G."/>
            <person name="Martin F.M."/>
        </authorList>
    </citation>
    <scope>NUCLEOTIDE SEQUENCE</scope>
    <source>
        <strain evidence="1">BED1</strain>
    </source>
</reference>
<reference evidence="1" key="2">
    <citation type="journal article" date="2020" name="Nat. Commun.">
        <title>Large-scale genome sequencing of mycorrhizal fungi provides insights into the early evolution of symbiotic traits.</title>
        <authorList>
            <person name="Miyauchi S."/>
            <person name="Kiss E."/>
            <person name="Kuo A."/>
            <person name="Drula E."/>
            <person name="Kohler A."/>
            <person name="Sanchez-Garcia M."/>
            <person name="Morin E."/>
            <person name="Andreopoulos B."/>
            <person name="Barry K.W."/>
            <person name="Bonito G."/>
            <person name="Buee M."/>
            <person name="Carver A."/>
            <person name="Chen C."/>
            <person name="Cichocki N."/>
            <person name="Clum A."/>
            <person name="Culley D."/>
            <person name="Crous P.W."/>
            <person name="Fauchery L."/>
            <person name="Girlanda M."/>
            <person name="Hayes R.D."/>
            <person name="Keri Z."/>
            <person name="LaButti K."/>
            <person name="Lipzen A."/>
            <person name="Lombard V."/>
            <person name="Magnuson J."/>
            <person name="Maillard F."/>
            <person name="Murat C."/>
            <person name="Nolan M."/>
            <person name="Ohm R.A."/>
            <person name="Pangilinan J."/>
            <person name="Pereira M.F."/>
            <person name="Perotto S."/>
            <person name="Peter M."/>
            <person name="Pfister S."/>
            <person name="Riley R."/>
            <person name="Sitrit Y."/>
            <person name="Stielow J.B."/>
            <person name="Szollosi G."/>
            <person name="Zifcakova L."/>
            <person name="Stursova M."/>
            <person name="Spatafora J.W."/>
            <person name="Tedersoo L."/>
            <person name="Vaario L.M."/>
            <person name="Yamada A."/>
            <person name="Yan M."/>
            <person name="Wang P."/>
            <person name="Xu J."/>
            <person name="Bruns T."/>
            <person name="Baldrian P."/>
            <person name="Vilgalys R."/>
            <person name="Dunand C."/>
            <person name="Henrissat B."/>
            <person name="Grigoriev I.V."/>
            <person name="Hibbett D."/>
            <person name="Nagy L.G."/>
            <person name="Martin F.M."/>
        </authorList>
    </citation>
    <scope>NUCLEOTIDE SEQUENCE</scope>
    <source>
        <strain evidence="1">BED1</strain>
    </source>
</reference>
<accession>A0AAD4BEI9</accession>
<gene>
    <name evidence="1" type="ORF">L210DRAFT_984024</name>
</gene>
<keyword evidence="2" id="KW-1185">Reference proteome</keyword>
<protein>
    <submittedName>
        <fullName evidence="1">Uncharacterized protein</fullName>
    </submittedName>
</protein>
<organism evidence="1 2">
    <name type="scientific">Boletus edulis BED1</name>
    <dbReference type="NCBI Taxonomy" id="1328754"/>
    <lineage>
        <taxon>Eukaryota</taxon>
        <taxon>Fungi</taxon>
        <taxon>Dikarya</taxon>
        <taxon>Basidiomycota</taxon>
        <taxon>Agaricomycotina</taxon>
        <taxon>Agaricomycetes</taxon>
        <taxon>Agaricomycetidae</taxon>
        <taxon>Boletales</taxon>
        <taxon>Boletineae</taxon>
        <taxon>Boletaceae</taxon>
        <taxon>Boletoideae</taxon>
        <taxon>Boletus</taxon>
    </lineage>
</organism>
<name>A0AAD4BEI9_BOLED</name>
<sequence>MPVRPEDAPRRYADICNRNFTRCGVWDPTKSPKIGSYGFINPHTGALDVEGNVYDPEF</sequence>
<evidence type="ECO:0000313" key="1">
    <source>
        <dbReference type="EMBL" id="KAF8423699.1"/>
    </source>
</evidence>